<dbReference type="NCBIfam" id="NF012211">
    <property type="entry name" value="tand_rpt_95"/>
    <property type="match status" value="2"/>
</dbReference>
<evidence type="ECO:0000256" key="2">
    <source>
        <dbReference type="ARBA" id="ARBA00023157"/>
    </source>
</evidence>
<evidence type="ECO:0000256" key="3">
    <source>
        <dbReference type="ARBA" id="ARBA00023180"/>
    </source>
</evidence>
<feature type="region of interest" description="Disordered" evidence="4">
    <location>
        <begin position="1192"/>
        <end position="1214"/>
    </location>
</feature>
<sequence>MGGGQRHDRPERHALSTSVSIKQCAAIAAACLLMLASTAPQLAEAVHTEEKEEQSTLDQAKTWAKGLKDIYSFKDAATMTLKKKGYMKCSIKDNRDLKSGEFNDKLKEKYVDGKKILENFLPRGLNGKALERSMMRVFNNDQAFVGVFKYLWCYWNMELGDVKDPGEAVKSCMDKDEAESYPPYAPWAYHYYMLSQPEKDCLNRYLKFEDTLQALEHSAGSIFVLNNLIKRVVVTGGVGNGPLDTAIEAISGLSEKVCGGDVLTPLSEEELFDIDSLTKSVPCGSGVSKLKAPKNAAELFEPKAPGCMSQVVGYLNKVVNRVQDILKTAGNTLKNFPATKPAGRGATVVNKILAIPGKAVSTTEKVLKKMCPLAKKFDTANKKWRKFVIKFDEVYLQNMEELAMPVVDFAIALYGRHLWQAANTRFSFQDQTLMEYCAVRPEYAAGIGKLKEEGGARRRLLTEPDDWLDQDLEDFVATASRSLLMLNATSADPSAPASPSAARRRMITTMNSCPAAEQLSSTVGTASTFYQNALAVPVMEVYKVAGEAKKVLDGLTPWLDALEDISDAIKSAFGSIQWLLDLMGTLADVISSVIDSIPGLRQLLDLLDELMTKAIGSISSMLHLNPKLSMGYIENMIAEQFSKALGLDEWIKIFKYGTHLSATGPDNFLKGIMFNPLMGLFEDVSNLKVCSMQLLGGHDFAEFQAQSGLDCNAILLKGILSMRPFRTQEELDKVKRFLNMKELYKQVADIQVCTAQALSDMGVSQDKITYQTHGYIGEEAKFTCPLGTLPVVKDASFSCFVAGQSCSGDLSGQYRFPCGDDLNRLTGRVSNPDGKTFTCQMTSGTRAFDEVGNPGSYGYRGDCCPRVTDTFLDGQPNHPTLRFSAEYVCVADYTTLDFLPALIELSGSVSAIPTINPWATHPISQRSMLKLDANAMNANIAANKGRDCQRGAAVKIDYLSQPEPCFTSWATGDPKRENFCGNLLLSQAPNRGRYSCPPNTVDQWASRGGPADEEAFKQAWEKQGMCSRFQAGFWEEGCGKHIVVRSFAKRMDGRDHSYAQCNDDVFSRPMRETIGTAEYNMQRDTGVQWNYPDHVVDFRIKDYDDTWSSDPMKWDQAINVVAALRDEVHARKCPSFDSANMCSHGSYADFPLMQAAANSGSVNDLYNGGWIPLDSCERFEATSRYSATGSMAAGSGGAGLRAPNRTDADVANRRSTQRSIAESYLAEFKALKTRCDVSAWKANSYFAVPQPNPMTANNYGSNKWDVSNIEETCRRAYTKIAYACVSPTTPDTALFAEYMFEASPNTQVTGNQYGMTLNCSAMSKTVPMKVKLTKSVLGVGFDLLDVTGEVAAACDTRDDCRVASGFIQTLKNGLTDNTPTVQKIKASKRAVLTALYTCACGDGHEGMLFFNKTSAQYSCTKCKAGYKRKYGEDEACVQCPAGEGLVSCPLNTFRGADGPGCESCPAGSYAYAVDRDDEHEALGQADVEPPAVAAESCHPCPLGYFRNAGMQVCRKCPAGTYQPVGTTQATSDSCLPCPAGEYSSTAGASACNSCPAGSYCPAPTGAAATRPVPGGGGDSLTIGALKPTPCAAGQATRTSGAQDASECAVLVEFDYSTLIDTACSSGSSCRDTSDRTPLSDADLAALASRVPAGHINEIHSTGRRLMESLTSAFADAAARLGSRLAGVTSLTETGKIAWDKAGNFRRRIIELSKENVGEVVRVALPPLQLSERARAYLLSVEDAGSVEAENSTSSGDEAVATPEADPTFAAQAEVNGTEAARAGEVRRSAMASAAPVAIRNCYQMFQFKQYLGFYTKYTYDTWIQQKGDGRCNPGPMNTVVCNFDDGDCCCSTCKKHAVTEPAPYTGASTYYSLSDKPSFSAIIANKGLTDTLAATKAANPTYDYATVSLASNPFFADNGLPVPDIPAEVTADAPQVPTLEGCELPLNQCRDPDAVAASIPCQVERITCSIDPATVLATSFAGACDPDRVGNGRCDCEFNIPACNYDGGDCCMPYNDGAKAPEGALTCQERGLPRSCITASCRDGFALWGLPTPKPVTLSAQQNARKVEGRFPIAIPARATVKIPTPPTLGRVSRGIDAAAFTYTPFEDACGTDTFTYSLQDAQGHETDPALVTITIACEVDCTGPNAPSSALTVAECVAAGSLIGNGVCDCRYNVPVCQYDGGDCCRGTCQAPSPAAPGTEPCSKFRCLNPFPTWSLPDPQDLDLLVAEDGDLHVQFPPLSVASYAYVIETDPSRGELVRDAFGNYNYHPAANIWGNDLFNFRIEDAATGKSSQHRCPHHDLPRQRPPTLALGGSTPSPCTRAHYDSNHANPSVAHSPPGASLPATPHVMLENPLPYAVSGTTATSLSFSIDLDDLDMAPFPAGSATRTGTQYTLTLSVSHGTISARGVSSAPGRTLTQTLGFEAMQSALHAIVYTPDEYYHSGLGAESLEVSVSDLGFDGPAGEPALTASLSLPIIVAHVNHAPNYPKTPLAFQFDAYVTAQRRSSQRPQDKAGATPIGAFAKSLLQGDDVTKDNDARTFTGSVTYTPKLCPTSTAAEVVPWVVSDGMYSDTVAVTITVHHANPTAYPGYLETNEDTAVDGTLPVPDPCTSNLEFRVVQQPLNGTVVIRDPATGTFTYTPNAQTNHNNSFTYTVTDVWGHTSEPAVFVVRVLAVNDPPVLTEQKPATVFTPSTVAAYNANPALNDAVLMSPPGVTLRSTTYLMLEQPLPYTNPSGTALGFKIDLYDLDVLLFPTTAPTRAVNTHYTLTMSVTYGMLSVSYRDGSASTPARSATLSLLYDELRYVLTKLTYVPDEYYHSNLGAEVLNIKVDDNGFEQEPTATGSLVATLALDISVAHVNHPPKYRRELMPTVLEAEVTCQRQGTRSEDKVVYTPQPITVQLPVEDPDKLAAPELTDTLVYSIANGVVPIGHYKEYTLAGYATHAPSAEGDIVREVGPRHFTGFVVYTPELCPTTTRKDVVPWKVTDGMYSDTIDISVNVSHPPPTAYPGFIQTIEDRAISGKLPIPDPCTNDITFTITVNGNNGTVIITDPATGLYTYTPKADWHGVDSFNYTVTSIWGLVSEQAVFTVQVLAINDRPQLLDAPASLTTLELQEPYRDNRAFPKPFRPRAAPASIPDTWMNVTLDLDPAVGLRNQSAACGLSWAMDGVSASHKTCVNTTILGWLASPGAQRSVLPVSVTLFDMDFLTSYAPERAIFTVRLAVKHGVLLFGRAGAGEGHFGGVRDITLKGHYANLKDLLTRFWYLPDLYFCTSDLNLWWEHDADIPPQLPTEAIGVWVSDQTDARLPYEYDTRLDEFSAALGKATEFSLNYVDRNNIAGLMAPLKAYVNIPVAVFKVNQPPELPPMGTFVVKQHHTLYGKIEAFDIDTRDLLYRNTSNPIRGELVSLTFNRTDQAAYFVYRPYVCPNSLGLDNFTFTVSDGEYTVAGRVDISLIRCDGSMGAASVYSLLAVGGAANLGASANNSFTTGFVASVSGPSILDGLNTRPALNALDWSVPNSDVLIGGSLQWKRGSHNSSYDVAAQSVAALNATQIMLGGGAVVLPTADELAVLAGAKAAATRYSAGLAALAANGAVSGSKDLLLTGTSATYNVFTLDNNKLSGANTITIRIPKGACAVINCLGAQPNGRWGVSSVGFNGSVLVDPSLGQYYVWNVVNATSVSMQSVNSWFGMVLSPQSAYSGSNNNMNGGLVMSTITDNNSRQTAGLWCGCPFQKALPAPDAGGEWLSLTNGAWPFKLPLGTPGGLGDGRDAQ</sequence>
<evidence type="ECO:0000313" key="7">
    <source>
        <dbReference type="Proteomes" id="UP000612055"/>
    </source>
</evidence>
<dbReference type="PANTHER" id="PTHR46967">
    <property type="entry name" value="INSULIN-LIKE GROWTH FACTOR BINDING PROTEIN,N-TERMINAL"/>
    <property type="match status" value="1"/>
</dbReference>
<evidence type="ECO:0000256" key="4">
    <source>
        <dbReference type="SAM" id="MobiDB-lite"/>
    </source>
</evidence>
<evidence type="ECO:0000256" key="1">
    <source>
        <dbReference type="ARBA" id="ARBA00022737"/>
    </source>
</evidence>
<dbReference type="NCBIfam" id="TIGR04215">
    <property type="entry name" value="choice_anch_A"/>
    <property type="match status" value="1"/>
</dbReference>
<dbReference type="InterPro" id="IPR009030">
    <property type="entry name" value="Growth_fac_rcpt_cys_sf"/>
</dbReference>
<organism evidence="6 7">
    <name type="scientific">Edaphochlamys debaryana</name>
    <dbReference type="NCBI Taxonomy" id="47281"/>
    <lineage>
        <taxon>Eukaryota</taxon>
        <taxon>Viridiplantae</taxon>
        <taxon>Chlorophyta</taxon>
        <taxon>core chlorophytes</taxon>
        <taxon>Chlorophyceae</taxon>
        <taxon>CS clade</taxon>
        <taxon>Chlamydomonadales</taxon>
        <taxon>Chlamydomonadales incertae sedis</taxon>
        <taxon>Edaphochlamys</taxon>
    </lineage>
</organism>
<dbReference type="EMBL" id="JAEHOE010000023">
    <property type="protein sequence ID" value="KAG2495575.1"/>
    <property type="molecule type" value="Genomic_DNA"/>
</dbReference>
<dbReference type="InterPro" id="IPR026588">
    <property type="entry name" value="Choice_anch_A"/>
</dbReference>
<dbReference type="SMART" id="SM00004">
    <property type="entry name" value="NL"/>
    <property type="match status" value="2"/>
</dbReference>
<dbReference type="PANTHER" id="PTHR46967:SF1">
    <property type="entry name" value="KERATIN-ASSOCIATED PROTEIN 16-1-LIKE"/>
    <property type="match status" value="1"/>
</dbReference>
<feature type="domain" description="LNR" evidence="5">
    <location>
        <begin position="1961"/>
        <end position="2011"/>
    </location>
</feature>
<dbReference type="Pfam" id="PF20597">
    <property type="entry name" value="pAdhesive_15"/>
    <property type="match status" value="1"/>
</dbReference>
<comment type="caution">
    <text evidence="6">The sequence shown here is derived from an EMBL/GenBank/DDBJ whole genome shotgun (WGS) entry which is preliminary data.</text>
</comment>
<feature type="domain" description="LNR" evidence="5">
    <location>
        <begin position="2145"/>
        <end position="2186"/>
    </location>
</feature>
<keyword evidence="1" id="KW-0677">Repeat</keyword>
<proteinExistence type="predicted"/>
<protein>
    <recommendedName>
        <fullName evidence="5">LNR domain-containing protein</fullName>
    </recommendedName>
</protein>
<name>A0A835YAZ0_9CHLO</name>
<dbReference type="Pfam" id="PF17963">
    <property type="entry name" value="Big_9"/>
    <property type="match status" value="2"/>
</dbReference>
<keyword evidence="3" id="KW-0325">Glycoprotein</keyword>
<evidence type="ECO:0000313" key="6">
    <source>
        <dbReference type="EMBL" id="KAG2495575.1"/>
    </source>
</evidence>
<feature type="region of interest" description="Disordered" evidence="4">
    <location>
        <begin position="2291"/>
        <end position="2339"/>
    </location>
</feature>
<dbReference type="Proteomes" id="UP000612055">
    <property type="component" value="Unassembled WGS sequence"/>
</dbReference>
<keyword evidence="2" id="KW-1015">Disulfide bond</keyword>
<evidence type="ECO:0000259" key="5">
    <source>
        <dbReference type="SMART" id="SM00004"/>
    </source>
</evidence>
<accession>A0A835YAZ0</accession>
<dbReference type="Gene3D" id="2.10.50.10">
    <property type="entry name" value="Tumor Necrosis Factor Receptor, subunit A, domain 2"/>
    <property type="match status" value="1"/>
</dbReference>
<dbReference type="OrthoDB" id="439917at2759"/>
<dbReference type="InterPro" id="IPR000800">
    <property type="entry name" value="Notch_dom"/>
</dbReference>
<dbReference type="SMART" id="SM01411">
    <property type="entry name" value="Ephrin_rec_like"/>
    <property type="match status" value="3"/>
</dbReference>
<dbReference type="SUPFAM" id="SSF57184">
    <property type="entry name" value="Growth factor receptor domain"/>
    <property type="match status" value="1"/>
</dbReference>
<dbReference type="Gene3D" id="2.60.40.3440">
    <property type="match status" value="3"/>
</dbReference>
<keyword evidence="7" id="KW-1185">Reference proteome</keyword>
<reference evidence="6" key="1">
    <citation type="journal article" date="2020" name="bioRxiv">
        <title>Comparative genomics of Chlamydomonas.</title>
        <authorList>
            <person name="Craig R.J."/>
            <person name="Hasan A.R."/>
            <person name="Ness R.W."/>
            <person name="Keightley P.D."/>
        </authorList>
    </citation>
    <scope>NUCLEOTIDE SEQUENCE</scope>
    <source>
        <strain evidence="6">CCAP 11/70</strain>
    </source>
</reference>
<dbReference type="CDD" id="cd00185">
    <property type="entry name" value="TNFRSF"/>
    <property type="match status" value="1"/>
</dbReference>
<gene>
    <name evidence="6" type="ORF">HYH03_006175</name>
</gene>